<feature type="active site" evidence="1">
    <location>
        <position position="31"/>
    </location>
</feature>
<dbReference type="EMBL" id="NGNV01000008">
    <property type="protein sequence ID" value="OYR88640.1"/>
    <property type="molecule type" value="Genomic_DNA"/>
</dbReference>
<evidence type="ECO:0000259" key="3">
    <source>
        <dbReference type="PROSITE" id="PS51459"/>
    </source>
</evidence>
<dbReference type="EMBL" id="NGNX01000008">
    <property type="protein sequence ID" value="OYR92620.1"/>
    <property type="molecule type" value="Genomic_DNA"/>
</dbReference>
<dbReference type="GO" id="GO:0005524">
    <property type="term" value="F:ATP binding"/>
    <property type="evidence" value="ECO:0007669"/>
    <property type="project" value="UniProtKB-KW"/>
</dbReference>
<keyword evidence="2" id="KW-0067">ATP-binding</keyword>
<dbReference type="PANTHER" id="PTHR13504:SF38">
    <property type="entry name" value="FIDO DOMAIN-CONTAINING PROTEIN"/>
    <property type="match status" value="1"/>
</dbReference>
<dbReference type="Gene3D" id="1.10.3290.10">
    <property type="entry name" value="Fido-like domain"/>
    <property type="match status" value="1"/>
</dbReference>
<reference evidence="6 7" key="3">
    <citation type="submission" date="2017-09" db="EMBL/GenBank/DDBJ databases">
        <title>Tripartite evolution among Lactobacillus johnsonii, Lactobacillus taiwanensis, Lactobacillus reuteri and their rodent host.</title>
        <authorList>
            <person name="Wang T."/>
            <person name="Knowles S."/>
            <person name="Cheng C."/>
        </authorList>
    </citation>
    <scope>NUCLEOTIDE SEQUENCE [LARGE SCALE GENOMIC DNA]</scope>
    <source>
        <strain evidence="5 6">609q</strain>
        <strain evidence="4 7">609u</strain>
    </source>
</reference>
<keyword evidence="7" id="KW-1185">Reference proteome</keyword>
<reference evidence="4 7" key="2">
    <citation type="submission" date="2017-05" db="EMBL/GenBank/DDBJ databases">
        <authorList>
            <person name="Lin X.B."/>
            <person name="Stothard P."/>
            <person name="Tasseva G."/>
            <person name="Walter J."/>
        </authorList>
    </citation>
    <scope>NUCLEOTIDE SEQUENCE [LARGE SCALE GENOMIC DNA]</scope>
    <source>
        <strain evidence="4 7">609u</strain>
    </source>
</reference>
<sequence length="120" mass="13947">MGDLVDWANNKDKIHPVKYAADLYFKFVSIHPFRDGNCRTARLLMNLALIEAGYPAVNVFSDEKSRNKYMDVLAKSRRENDPEIFENLIGEYAKKAVKNHIKILELNEHNIEQARKEINL</sequence>
<evidence type="ECO:0000256" key="1">
    <source>
        <dbReference type="PIRSR" id="PIRSR640198-1"/>
    </source>
</evidence>
<evidence type="ECO:0000313" key="5">
    <source>
        <dbReference type="EMBL" id="OYR92620.1"/>
    </source>
</evidence>
<name>A0A256LGZ6_9LACO</name>
<dbReference type="Proteomes" id="UP000215828">
    <property type="component" value="Unassembled WGS sequence"/>
</dbReference>
<dbReference type="InterPro" id="IPR040198">
    <property type="entry name" value="Fido_containing"/>
</dbReference>
<evidence type="ECO:0000313" key="6">
    <source>
        <dbReference type="Proteomes" id="UP000215828"/>
    </source>
</evidence>
<proteinExistence type="predicted"/>
<evidence type="ECO:0000313" key="7">
    <source>
        <dbReference type="Proteomes" id="UP000216316"/>
    </source>
</evidence>
<evidence type="ECO:0000256" key="2">
    <source>
        <dbReference type="PIRSR" id="PIRSR640198-2"/>
    </source>
</evidence>
<comment type="caution">
    <text evidence="5">The sequence shown here is derived from an EMBL/GenBank/DDBJ whole genome shotgun (WGS) entry which is preliminary data.</text>
</comment>
<gene>
    <name evidence="4" type="ORF">CBF53_02510</name>
    <name evidence="5" type="ORF">CBF70_02950</name>
</gene>
<keyword evidence="2" id="KW-0547">Nucleotide-binding</keyword>
<feature type="domain" description="Fido" evidence="3">
    <location>
        <begin position="1"/>
        <end position="91"/>
    </location>
</feature>
<dbReference type="Pfam" id="PF02661">
    <property type="entry name" value="Fic"/>
    <property type="match status" value="1"/>
</dbReference>
<dbReference type="InterPro" id="IPR036597">
    <property type="entry name" value="Fido-like_dom_sf"/>
</dbReference>
<dbReference type="PROSITE" id="PS51459">
    <property type="entry name" value="FIDO"/>
    <property type="match status" value="1"/>
</dbReference>
<protein>
    <recommendedName>
        <fullName evidence="3">Fido domain-containing protein</fullName>
    </recommendedName>
</protein>
<feature type="binding site" evidence="2">
    <location>
        <begin position="35"/>
        <end position="42"/>
    </location>
    <ligand>
        <name>ATP</name>
        <dbReference type="ChEBI" id="CHEBI:30616"/>
    </ligand>
</feature>
<evidence type="ECO:0000313" key="4">
    <source>
        <dbReference type="EMBL" id="OYR88640.1"/>
    </source>
</evidence>
<dbReference type="PANTHER" id="PTHR13504">
    <property type="entry name" value="FIDO DOMAIN-CONTAINING PROTEIN DDB_G0283145"/>
    <property type="match status" value="1"/>
</dbReference>
<dbReference type="InterPro" id="IPR003812">
    <property type="entry name" value="Fido"/>
</dbReference>
<dbReference type="Proteomes" id="UP000216316">
    <property type="component" value="Unassembled WGS sequence"/>
</dbReference>
<dbReference type="SUPFAM" id="SSF140931">
    <property type="entry name" value="Fic-like"/>
    <property type="match status" value="1"/>
</dbReference>
<dbReference type="AlphaFoldDB" id="A0A256LGZ6"/>
<accession>A0A256LGZ6</accession>
<reference evidence="5 6" key="1">
    <citation type="submission" date="2017-04" db="EMBL/GenBank/DDBJ databases">
        <authorList>
            <person name="Afonso C.L."/>
            <person name="Miller P.J."/>
            <person name="Scott M.A."/>
            <person name="Spackman E."/>
            <person name="Goraichik I."/>
            <person name="Dimitrov K.M."/>
            <person name="Suarez D.L."/>
            <person name="Swayne D.E."/>
        </authorList>
    </citation>
    <scope>NUCLEOTIDE SEQUENCE [LARGE SCALE GENOMIC DNA]</scope>
    <source>
        <strain evidence="5 6">609q</strain>
    </source>
</reference>
<organism evidence="5 6">
    <name type="scientific">Lactobacillus taiwanensis</name>
    <dbReference type="NCBI Taxonomy" id="508451"/>
    <lineage>
        <taxon>Bacteria</taxon>
        <taxon>Bacillati</taxon>
        <taxon>Bacillota</taxon>
        <taxon>Bacilli</taxon>
        <taxon>Lactobacillales</taxon>
        <taxon>Lactobacillaceae</taxon>
        <taxon>Lactobacillus</taxon>
    </lineage>
</organism>